<keyword evidence="3" id="KW-1185">Reference proteome</keyword>
<evidence type="ECO:0000313" key="3">
    <source>
        <dbReference type="Proteomes" id="UP001651158"/>
    </source>
</evidence>
<evidence type="ECO:0000313" key="1">
    <source>
        <dbReference type="EMBL" id="KAL5106681.1"/>
    </source>
</evidence>
<name>A0ABR4QAC6_9CEST</name>
<evidence type="ECO:0000313" key="2">
    <source>
        <dbReference type="EMBL" id="KAL5107168.1"/>
    </source>
</evidence>
<reference evidence="1 3" key="1">
    <citation type="journal article" date="2022" name="Front. Cell. Infect. Microbiol.">
        <title>The Genomes of Two Strains of Taenia crassiceps the Animal Model for the Study of Human Cysticercosis.</title>
        <authorList>
            <person name="Bobes R.J."/>
            <person name="Estrada K."/>
            <person name="Rios-Valencia D.G."/>
            <person name="Calderon-Gallegos A."/>
            <person name="de la Torre P."/>
            <person name="Carrero J.C."/>
            <person name="Sanchez-Flores A."/>
            <person name="Laclette J.P."/>
        </authorList>
    </citation>
    <scope>NUCLEOTIDE SEQUENCE [LARGE SCALE GENOMIC DNA]</scope>
    <source>
        <strain evidence="1">WFUcys</strain>
    </source>
</reference>
<comment type="caution">
    <text evidence="1">The sequence shown here is derived from an EMBL/GenBank/DDBJ whole genome shotgun (WGS) entry which is preliminary data.</text>
</comment>
<protein>
    <submittedName>
        <fullName evidence="1">Uncharacterized protein</fullName>
    </submittedName>
</protein>
<dbReference type="Proteomes" id="UP001651158">
    <property type="component" value="Unassembled WGS sequence"/>
</dbReference>
<proteinExistence type="predicted"/>
<reference evidence="1" key="2">
    <citation type="submission" date="2024-12" db="EMBL/GenBank/DDBJ databases">
        <authorList>
            <person name="Estrada K."/>
            <person name="Bobes R.J."/>
            <person name="Sanchez-Flores A."/>
            <person name="Laclette J.P."/>
        </authorList>
    </citation>
    <scope>NUCLEOTIDE SEQUENCE</scope>
    <source>
        <strain evidence="1">WFUcys</strain>
        <tissue evidence="1">Peritoneal cavity of infected mice</tissue>
    </source>
</reference>
<dbReference type="EMBL" id="JAKROA010000005">
    <property type="protein sequence ID" value="KAL5107168.1"/>
    <property type="molecule type" value="Genomic_DNA"/>
</dbReference>
<accession>A0ABR4QAC6</accession>
<dbReference type="EMBL" id="JAKROA010000005">
    <property type="protein sequence ID" value="KAL5106681.1"/>
    <property type="molecule type" value="Genomic_DNA"/>
</dbReference>
<sequence length="165" mass="19084">MDGGTYITSALHTRGLDPPTRTLTFRNRRVLTLAPAFNAKPPHRIQRTPQASVIRLPHAAADFLLVAFTPFTAILRICSSIPSANANRLLPSILSYRPLPHRYRHFLTKWTTNYRFLRMPIALKRIPKRFLHLEWNELYECIHGRNWHEWTDECQARGVAAMTDG</sequence>
<gene>
    <name evidence="1" type="ORF">TcWFU_002843</name>
    <name evidence="2" type="ORF">TcWFU_010060</name>
</gene>
<organism evidence="1 3">
    <name type="scientific">Taenia crassiceps</name>
    <dbReference type="NCBI Taxonomy" id="6207"/>
    <lineage>
        <taxon>Eukaryota</taxon>
        <taxon>Metazoa</taxon>
        <taxon>Spiralia</taxon>
        <taxon>Lophotrochozoa</taxon>
        <taxon>Platyhelminthes</taxon>
        <taxon>Cestoda</taxon>
        <taxon>Eucestoda</taxon>
        <taxon>Cyclophyllidea</taxon>
        <taxon>Taeniidae</taxon>
        <taxon>Taenia</taxon>
    </lineage>
</organism>